<dbReference type="STRING" id="488533.SAMN04487960_10971"/>
<evidence type="ECO:0000313" key="1">
    <source>
        <dbReference type="EMBL" id="SDX42561.1"/>
    </source>
</evidence>
<dbReference type="InterPro" id="IPR037257">
    <property type="entry name" value="T2SS_E_N_sf"/>
</dbReference>
<dbReference type="SUPFAM" id="SSF160246">
    <property type="entry name" value="EspE N-terminal domain-like"/>
    <property type="match status" value="1"/>
</dbReference>
<keyword evidence="2" id="KW-1185">Reference proteome</keyword>
<dbReference type="RefSeq" id="WP_091815947.1">
    <property type="nucleotide sequence ID" value="NZ_FNNE01000009.1"/>
</dbReference>
<dbReference type="AlphaFoldDB" id="A0A1H3BLC7"/>
<dbReference type="Proteomes" id="UP000199675">
    <property type="component" value="Unassembled WGS sequence"/>
</dbReference>
<dbReference type="OrthoDB" id="8750002at2"/>
<evidence type="ECO:0000313" key="2">
    <source>
        <dbReference type="Proteomes" id="UP000199675"/>
    </source>
</evidence>
<proteinExistence type="predicted"/>
<name>A0A1H3BLC7_9GAMM</name>
<organism evidence="1 2">
    <name type="scientific">Marinobacter mobilis</name>
    <dbReference type="NCBI Taxonomy" id="488533"/>
    <lineage>
        <taxon>Bacteria</taxon>
        <taxon>Pseudomonadati</taxon>
        <taxon>Pseudomonadota</taxon>
        <taxon>Gammaproteobacteria</taxon>
        <taxon>Pseudomonadales</taxon>
        <taxon>Marinobacteraceae</taxon>
        <taxon>Marinobacter</taxon>
    </lineage>
</organism>
<dbReference type="EMBL" id="FNNE01000009">
    <property type="protein sequence ID" value="SDX42561.1"/>
    <property type="molecule type" value="Genomic_DNA"/>
</dbReference>
<sequence>MDIRHGHKEKSRLGRLLVNRGYLSEIQLEQGLRLQRESGERLGEVFVGLGWISDKELNRVLRHQARYRNAAAFVTMVTMPFQPLVSLAATNSVVTPADQTSGALHRVTGMSPLDDDELASFAGRSTEDFLAQLATVRGMAEAAEQSDGGPVDEAYTDAVEGLKLVARSFVPVLNFLHSDLSIVGVHYREGEPRYRISGEGALELALPERIERIGMNNIRVSESASATLGNVTLSDIRFQAGSHLRIYTH</sequence>
<dbReference type="Gene3D" id="1.10.40.70">
    <property type="match status" value="1"/>
</dbReference>
<accession>A0A1H3BLC7</accession>
<protein>
    <recommendedName>
        <fullName evidence="3">Pilus assembly protein PilB</fullName>
    </recommendedName>
</protein>
<gene>
    <name evidence="1" type="ORF">SAMN04487960_10971</name>
</gene>
<reference evidence="1 2" key="1">
    <citation type="submission" date="2016-10" db="EMBL/GenBank/DDBJ databases">
        <authorList>
            <person name="de Groot N.N."/>
        </authorList>
    </citation>
    <scope>NUCLEOTIDE SEQUENCE [LARGE SCALE GENOMIC DNA]</scope>
    <source>
        <strain evidence="1 2">CGMCC 1.7059</strain>
    </source>
</reference>
<evidence type="ECO:0008006" key="3">
    <source>
        <dbReference type="Google" id="ProtNLM"/>
    </source>
</evidence>